<comment type="caution">
    <text evidence="1">The sequence shown here is derived from an EMBL/GenBank/DDBJ whole genome shotgun (WGS) entry which is preliminary data.</text>
</comment>
<name>A0A3N1KY83_9PROT</name>
<protein>
    <submittedName>
        <fullName evidence="1">Uncharacterized protein DUF1499</fullName>
    </submittedName>
</protein>
<dbReference type="RefSeq" id="WP_123693231.1">
    <property type="nucleotide sequence ID" value="NZ_AP019700.1"/>
</dbReference>
<keyword evidence="2" id="KW-1185">Reference proteome</keyword>
<reference evidence="1 2" key="1">
    <citation type="submission" date="2018-11" db="EMBL/GenBank/DDBJ databases">
        <title>Genomic Encyclopedia of Type Strains, Phase IV (KMG-IV): sequencing the most valuable type-strain genomes for metagenomic binning, comparative biology and taxonomic classification.</title>
        <authorList>
            <person name="Goeker M."/>
        </authorList>
    </citation>
    <scope>NUCLEOTIDE SEQUENCE [LARGE SCALE GENOMIC DNA]</scope>
    <source>
        <strain evidence="1 2">DSM 5900</strain>
    </source>
</reference>
<sequence>MLIGLSAAAILFVVLAFFAIGPERVWRLAGPADLGPVAFETLERRTTPNDALACPPGLCRARSDREPPIFAMPAAELRQAFARVMAAEPRVERLAVDEETLTERWVQRSRVMRFPDTVNVRFVDLGEGRSTLALYSRSQLGSDDMGVNRARIERWLDRLAAGP</sequence>
<dbReference type="EMBL" id="RJKX01000016">
    <property type="protein sequence ID" value="ROP83560.1"/>
    <property type="molecule type" value="Genomic_DNA"/>
</dbReference>
<dbReference type="Proteomes" id="UP000278222">
    <property type="component" value="Unassembled WGS sequence"/>
</dbReference>
<dbReference type="Pfam" id="PF07386">
    <property type="entry name" value="DUF1499"/>
    <property type="match status" value="1"/>
</dbReference>
<dbReference type="InterPro" id="IPR010865">
    <property type="entry name" value="DUF1499"/>
</dbReference>
<proteinExistence type="predicted"/>
<organism evidence="1 2">
    <name type="scientific">Stella humosa</name>
    <dbReference type="NCBI Taxonomy" id="94"/>
    <lineage>
        <taxon>Bacteria</taxon>
        <taxon>Pseudomonadati</taxon>
        <taxon>Pseudomonadota</taxon>
        <taxon>Alphaproteobacteria</taxon>
        <taxon>Rhodospirillales</taxon>
        <taxon>Stellaceae</taxon>
        <taxon>Stella</taxon>
    </lineage>
</organism>
<dbReference type="OrthoDB" id="8479024at2"/>
<evidence type="ECO:0000313" key="2">
    <source>
        <dbReference type="Proteomes" id="UP000278222"/>
    </source>
</evidence>
<gene>
    <name evidence="1" type="ORF">EDC65_4208</name>
</gene>
<dbReference type="AlphaFoldDB" id="A0A3N1KY83"/>
<accession>A0A3N1KY83</accession>
<evidence type="ECO:0000313" key="1">
    <source>
        <dbReference type="EMBL" id="ROP83560.1"/>
    </source>
</evidence>